<evidence type="ECO:0000256" key="8">
    <source>
        <dbReference type="RuleBase" id="RU000461"/>
    </source>
</evidence>
<gene>
    <name evidence="10" type="primary">CYP71D7_1</name>
    <name evidence="10" type="ORF">A4A49_17739</name>
</gene>
<dbReference type="STRING" id="49451.A0A1J6JF30"/>
<dbReference type="PRINTS" id="PR00463">
    <property type="entry name" value="EP450I"/>
</dbReference>
<dbReference type="EMBL" id="MJEQ01037183">
    <property type="protein sequence ID" value="OIT08295.1"/>
    <property type="molecule type" value="Genomic_DNA"/>
</dbReference>
<dbReference type="GO" id="GO:0016705">
    <property type="term" value="F:oxidoreductase activity, acting on paired donors, with incorporation or reduction of molecular oxygen"/>
    <property type="evidence" value="ECO:0007669"/>
    <property type="project" value="InterPro"/>
</dbReference>
<feature type="binding site" description="axial binding residue" evidence="7">
    <location>
        <position position="465"/>
    </location>
    <ligand>
        <name>heme</name>
        <dbReference type="ChEBI" id="CHEBI:30413"/>
    </ligand>
    <ligandPart>
        <name>Fe</name>
        <dbReference type="ChEBI" id="CHEBI:18248"/>
    </ligandPart>
</feature>
<dbReference type="OMA" id="KACKNQD"/>
<keyword evidence="11" id="KW-1185">Reference proteome</keyword>
<keyword evidence="5 7" id="KW-0408">Iron</keyword>
<evidence type="ECO:0000313" key="10">
    <source>
        <dbReference type="EMBL" id="OIT08295.1"/>
    </source>
</evidence>
<dbReference type="Gramene" id="OIT08295">
    <property type="protein sequence ID" value="OIT08295"/>
    <property type="gene ID" value="A4A49_17739"/>
</dbReference>
<keyword evidence="9" id="KW-0472">Membrane</keyword>
<keyword evidence="4 8" id="KW-0560">Oxidoreductase</keyword>
<name>A0A1J6JF30_NICAT</name>
<dbReference type="InterPro" id="IPR017972">
    <property type="entry name" value="Cyt_P450_CS"/>
</dbReference>
<dbReference type="SUPFAM" id="SSF48264">
    <property type="entry name" value="Cytochrome P450"/>
    <property type="match status" value="1"/>
</dbReference>
<dbReference type="GO" id="GO:0020037">
    <property type="term" value="F:heme binding"/>
    <property type="evidence" value="ECO:0007669"/>
    <property type="project" value="InterPro"/>
</dbReference>
<dbReference type="PANTHER" id="PTHR47953">
    <property type="entry name" value="OS08G0105600 PROTEIN"/>
    <property type="match status" value="1"/>
</dbReference>
<evidence type="ECO:0000256" key="1">
    <source>
        <dbReference type="ARBA" id="ARBA00010617"/>
    </source>
</evidence>
<protein>
    <submittedName>
        <fullName evidence="10">Cytochrome p450 71d7</fullName>
    </submittedName>
</protein>
<comment type="similarity">
    <text evidence="1 8">Belongs to the cytochrome P450 family.</text>
</comment>
<dbReference type="PROSITE" id="PS00086">
    <property type="entry name" value="CYTOCHROME_P450"/>
    <property type="match status" value="1"/>
</dbReference>
<evidence type="ECO:0000313" key="11">
    <source>
        <dbReference type="Proteomes" id="UP000187609"/>
    </source>
</evidence>
<feature type="transmembrane region" description="Helical" evidence="9">
    <location>
        <begin position="20"/>
        <end position="41"/>
    </location>
</feature>
<evidence type="ECO:0000256" key="3">
    <source>
        <dbReference type="ARBA" id="ARBA00022723"/>
    </source>
</evidence>
<comment type="cofactor">
    <cofactor evidence="7">
        <name>heme</name>
        <dbReference type="ChEBI" id="CHEBI:30413"/>
    </cofactor>
</comment>
<dbReference type="FunFam" id="1.10.630.10:FF:000043">
    <property type="entry name" value="Cytochrome P450 99A2"/>
    <property type="match status" value="1"/>
</dbReference>
<dbReference type="InterPro" id="IPR001128">
    <property type="entry name" value="Cyt_P450"/>
</dbReference>
<evidence type="ECO:0000256" key="7">
    <source>
        <dbReference type="PIRSR" id="PIRSR602401-1"/>
    </source>
</evidence>
<reference evidence="10" key="1">
    <citation type="submission" date="2016-11" db="EMBL/GenBank/DDBJ databases">
        <title>The genome of Nicotiana attenuata.</title>
        <authorList>
            <person name="Xu S."/>
            <person name="Brockmoeller T."/>
            <person name="Gaquerel E."/>
            <person name="Navarro A."/>
            <person name="Kuhl H."/>
            <person name="Gase K."/>
            <person name="Ling Z."/>
            <person name="Zhou W."/>
            <person name="Kreitzer C."/>
            <person name="Stanke M."/>
            <person name="Tang H."/>
            <person name="Lyons E."/>
            <person name="Pandey P."/>
            <person name="Pandey S.P."/>
            <person name="Timmermann B."/>
            <person name="Baldwin I.T."/>
        </authorList>
    </citation>
    <scope>NUCLEOTIDE SEQUENCE [LARGE SCALE GENOMIC DNA]</scope>
    <source>
        <strain evidence="10">UT</strain>
    </source>
</reference>
<dbReference type="GO" id="GO:0004497">
    <property type="term" value="F:monooxygenase activity"/>
    <property type="evidence" value="ECO:0007669"/>
    <property type="project" value="UniProtKB-KW"/>
</dbReference>
<keyword evidence="6 8" id="KW-0503">Monooxygenase</keyword>
<dbReference type="PRINTS" id="PR00385">
    <property type="entry name" value="P450"/>
</dbReference>
<dbReference type="AlphaFoldDB" id="A0A1J6JF30"/>
<evidence type="ECO:0000256" key="9">
    <source>
        <dbReference type="SAM" id="Phobius"/>
    </source>
</evidence>
<dbReference type="Gene3D" id="1.10.630.10">
    <property type="entry name" value="Cytochrome P450"/>
    <property type="match status" value="1"/>
</dbReference>
<keyword evidence="2 7" id="KW-0349">Heme</keyword>
<dbReference type="Proteomes" id="UP000187609">
    <property type="component" value="Unassembled WGS sequence"/>
</dbReference>
<dbReference type="GO" id="GO:0005506">
    <property type="term" value="F:iron ion binding"/>
    <property type="evidence" value="ECO:0007669"/>
    <property type="project" value="InterPro"/>
</dbReference>
<dbReference type="InterPro" id="IPR036396">
    <property type="entry name" value="Cyt_P450_sf"/>
</dbReference>
<dbReference type="InterPro" id="IPR002401">
    <property type="entry name" value="Cyt_P450_E_grp-I"/>
</dbReference>
<keyword evidence="9" id="KW-1133">Transmembrane helix</keyword>
<dbReference type="InterPro" id="IPR052306">
    <property type="entry name" value="CYP450_71D"/>
</dbReference>
<dbReference type="PANTHER" id="PTHR47953:SF14">
    <property type="entry name" value="CYTOCHROME P450 HYDROXYLASE"/>
    <property type="match status" value="1"/>
</dbReference>
<keyword evidence="3 7" id="KW-0479">Metal-binding</keyword>
<evidence type="ECO:0000256" key="5">
    <source>
        <dbReference type="ARBA" id="ARBA00023004"/>
    </source>
</evidence>
<evidence type="ECO:0000256" key="2">
    <source>
        <dbReference type="ARBA" id="ARBA00022617"/>
    </source>
</evidence>
<dbReference type="Pfam" id="PF00067">
    <property type="entry name" value="p450"/>
    <property type="match status" value="1"/>
</dbReference>
<evidence type="ECO:0000256" key="6">
    <source>
        <dbReference type="ARBA" id="ARBA00023033"/>
    </source>
</evidence>
<keyword evidence="9" id="KW-0812">Transmembrane</keyword>
<sequence length="528" mass="59865">MNQLKQYTSIVLIIRKMEIYSSTLSFVALLMFFPFLFVVVFDKWKKSKQQKLPPGPWRLPFIGSIHHLIRGRLPHQTLTKLAKKYGPIMYLKLGEVPTIVISSPSMTKQILRTHDLAFATRPVFTSINISSYNCKDIAFAPYGDIWRQMRKICVMELLTVKMVKSFSSIRKDELSRLLSSIRSVNGRSAVNLTQIVLRYTNSVICRSAFGKACKNQDELIKLLSEVLESVGGLVDVGDFFPSWKLLIDKISGAKSRFVKLHNKADAALEDIINEHIKNRSAAGSKGNGEFGGEDLVDVLLRIKDNGELQFPITNDHIKAVISDTFAGGTETSAATIIWALSEMMKNPKVMIKAQSEVRQVFKGNTSFDEKDLDKLPYLNMVIKEIFRLHPPGSLLFRECGEQTYIDGYTIPLKTRVLINLWAVGREPEIWHDPESFIPERFENSHIDFMGNHFELVPFGAGKRICPGIQFGLATIKYPLAQLLYHFNWVLPFGTSPEDLDMTEKNGLTAGKKKDLYLIAIDHKDNEIF</sequence>
<proteinExistence type="inferred from homology"/>
<accession>A0A1J6JF30</accession>
<dbReference type="SMR" id="A0A1J6JF30"/>
<evidence type="ECO:0000256" key="4">
    <source>
        <dbReference type="ARBA" id="ARBA00023002"/>
    </source>
</evidence>
<organism evidence="10 11">
    <name type="scientific">Nicotiana attenuata</name>
    <name type="common">Coyote tobacco</name>
    <dbReference type="NCBI Taxonomy" id="49451"/>
    <lineage>
        <taxon>Eukaryota</taxon>
        <taxon>Viridiplantae</taxon>
        <taxon>Streptophyta</taxon>
        <taxon>Embryophyta</taxon>
        <taxon>Tracheophyta</taxon>
        <taxon>Spermatophyta</taxon>
        <taxon>Magnoliopsida</taxon>
        <taxon>eudicotyledons</taxon>
        <taxon>Gunneridae</taxon>
        <taxon>Pentapetalae</taxon>
        <taxon>asterids</taxon>
        <taxon>lamiids</taxon>
        <taxon>Solanales</taxon>
        <taxon>Solanaceae</taxon>
        <taxon>Nicotianoideae</taxon>
        <taxon>Nicotianeae</taxon>
        <taxon>Nicotiana</taxon>
    </lineage>
</organism>
<comment type="caution">
    <text evidence="10">The sequence shown here is derived from an EMBL/GenBank/DDBJ whole genome shotgun (WGS) entry which is preliminary data.</text>
</comment>
<dbReference type="CDD" id="cd11072">
    <property type="entry name" value="CYP71-like"/>
    <property type="match status" value="1"/>
</dbReference>